<dbReference type="GO" id="GO:0016491">
    <property type="term" value="F:oxidoreductase activity"/>
    <property type="evidence" value="ECO:0007669"/>
    <property type="project" value="UniProtKB-KW"/>
</dbReference>
<feature type="domain" description="Ketoreductase" evidence="4">
    <location>
        <begin position="7"/>
        <end position="180"/>
    </location>
</feature>
<evidence type="ECO:0000313" key="6">
    <source>
        <dbReference type="Proteomes" id="UP000093943"/>
    </source>
</evidence>
<keyword evidence="2" id="KW-0560">Oxidoreductase</keyword>
<dbReference type="InterPro" id="IPR051911">
    <property type="entry name" value="SDR_oxidoreductase"/>
</dbReference>
<dbReference type="EMBL" id="LZKG01000015">
    <property type="protein sequence ID" value="OBI33822.1"/>
    <property type="molecule type" value="Genomic_DNA"/>
</dbReference>
<dbReference type="SMART" id="SM00822">
    <property type="entry name" value="PKS_KR"/>
    <property type="match status" value="1"/>
</dbReference>
<dbReference type="SUPFAM" id="SSF51735">
    <property type="entry name" value="NAD(P)-binding Rossmann-fold domains"/>
    <property type="match status" value="1"/>
</dbReference>
<dbReference type="Pfam" id="PF00106">
    <property type="entry name" value="adh_short"/>
    <property type="match status" value="1"/>
</dbReference>
<dbReference type="PRINTS" id="PR00080">
    <property type="entry name" value="SDRFAMILY"/>
</dbReference>
<evidence type="ECO:0000256" key="3">
    <source>
        <dbReference type="RuleBase" id="RU000363"/>
    </source>
</evidence>
<sequence length="278" mass="29766">MTGATSPVALVTGATSGIGEATADRLQAAGYRVYAVGRNPEALQRLASRGLSARGLDVTDEAAVERLVAEIVTEHGGVDVLVNCAGFPLTCPLEQLALDDLRSLFETNVVAALHLSQAVLPGMRERGAGVIVNIGSTGGRFASPGAGGYHVIKYGMEALSLALRAEVARFGVRVVLLDPTGVRTPFVTAQQEAHPTYAADDPYGGFKRRYADTTRRLSEKPGVMIEADAVARAVIRVVRARNPKPRYVVGLSGKLTMLARTLVTDRMWERILMRELRD</sequence>
<organism evidence="5 6">
    <name type="scientific">Mycolicibacter sinensis (strain JDM601)</name>
    <name type="common">Mycobacterium sinense</name>
    <dbReference type="NCBI Taxonomy" id="875328"/>
    <lineage>
        <taxon>Bacteria</taxon>
        <taxon>Bacillati</taxon>
        <taxon>Actinomycetota</taxon>
        <taxon>Actinomycetes</taxon>
        <taxon>Mycobacteriales</taxon>
        <taxon>Mycobacteriaceae</taxon>
        <taxon>Mycolicibacter</taxon>
    </lineage>
</organism>
<comment type="caution">
    <text evidence="5">The sequence shown here is derived from an EMBL/GenBank/DDBJ whole genome shotgun (WGS) entry which is preliminary data.</text>
</comment>
<dbReference type="OrthoDB" id="5242868at2"/>
<protein>
    <submittedName>
        <fullName evidence="5">Short-chain dehydrogenase/reductase</fullName>
    </submittedName>
</protein>
<dbReference type="PANTHER" id="PTHR43976">
    <property type="entry name" value="SHORT CHAIN DEHYDROGENASE"/>
    <property type="match status" value="1"/>
</dbReference>
<evidence type="ECO:0000313" key="5">
    <source>
        <dbReference type="EMBL" id="OBI33822.1"/>
    </source>
</evidence>
<dbReference type="AlphaFoldDB" id="A0A1A2NXT8"/>
<dbReference type="InterPro" id="IPR002347">
    <property type="entry name" value="SDR_fam"/>
</dbReference>
<dbReference type="CDD" id="cd05374">
    <property type="entry name" value="17beta-HSD-like_SDR_c"/>
    <property type="match status" value="1"/>
</dbReference>
<dbReference type="PANTHER" id="PTHR43976:SF16">
    <property type="entry name" value="SHORT-CHAIN DEHYDROGENASE_REDUCTASE FAMILY PROTEIN"/>
    <property type="match status" value="1"/>
</dbReference>
<accession>A0A1A2NXT8</accession>
<evidence type="ECO:0000256" key="1">
    <source>
        <dbReference type="ARBA" id="ARBA00006484"/>
    </source>
</evidence>
<proteinExistence type="inferred from homology"/>
<evidence type="ECO:0000256" key="2">
    <source>
        <dbReference type="ARBA" id="ARBA00023002"/>
    </source>
</evidence>
<gene>
    <name evidence="5" type="ORF">A5710_12820</name>
</gene>
<name>A0A1A2NXT8_MYCSD</name>
<dbReference type="InterPro" id="IPR036291">
    <property type="entry name" value="NAD(P)-bd_dom_sf"/>
</dbReference>
<dbReference type="Proteomes" id="UP000093943">
    <property type="component" value="Unassembled WGS sequence"/>
</dbReference>
<dbReference type="PRINTS" id="PR00081">
    <property type="entry name" value="GDHRDH"/>
</dbReference>
<dbReference type="InterPro" id="IPR057326">
    <property type="entry name" value="KR_dom"/>
</dbReference>
<evidence type="ECO:0000259" key="4">
    <source>
        <dbReference type="SMART" id="SM00822"/>
    </source>
</evidence>
<dbReference type="Gene3D" id="3.40.50.720">
    <property type="entry name" value="NAD(P)-binding Rossmann-like Domain"/>
    <property type="match status" value="1"/>
</dbReference>
<reference evidence="6" key="1">
    <citation type="submission" date="2016-06" db="EMBL/GenBank/DDBJ databases">
        <authorList>
            <person name="Sutton G."/>
            <person name="Brinkac L."/>
            <person name="Sanka R."/>
            <person name="Adams M."/>
            <person name="Lau E."/>
            <person name="Sam S."/>
            <person name="Sreng N."/>
            <person name="Him V."/>
            <person name="Kerleguer A."/>
            <person name="Cheng S."/>
        </authorList>
    </citation>
    <scope>NUCLEOTIDE SEQUENCE [LARGE SCALE GENOMIC DNA]</scope>
    <source>
        <strain evidence="6">E1876</strain>
    </source>
</reference>
<comment type="similarity">
    <text evidence="1 3">Belongs to the short-chain dehydrogenases/reductases (SDR) family.</text>
</comment>